<name>A0A240EJZ7_9VIBR</name>
<accession>A0A240EJZ7</accession>
<dbReference type="Proteomes" id="UP000219336">
    <property type="component" value="Unassembled WGS sequence"/>
</dbReference>
<reference evidence="2" key="1">
    <citation type="submission" date="2016-06" db="EMBL/GenBank/DDBJ databases">
        <authorList>
            <person name="Rodrigo-Torres L."/>
            <person name="Arahal R.D."/>
            <person name="Lucena T."/>
        </authorList>
    </citation>
    <scope>NUCLEOTIDE SEQUENCE [LARGE SCALE GENOMIC DNA]</scope>
    <source>
        <strain evidence="2">CECT8203</strain>
    </source>
</reference>
<dbReference type="EMBL" id="OANU01000023">
    <property type="protein sequence ID" value="SNX48315.1"/>
    <property type="molecule type" value="Genomic_DNA"/>
</dbReference>
<protein>
    <submittedName>
        <fullName evidence="1">Uncharacterized protein</fullName>
    </submittedName>
</protein>
<keyword evidence="2" id="KW-1185">Reference proteome</keyword>
<dbReference type="AlphaFoldDB" id="A0A240EJZ7"/>
<proteinExistence type="predicted"/>
<evidence type="ECO:0000313" key="2">
    <source>
        <dbReference type="Proteomes" id="UP000219336"/>
    </source>
</evidence>
<evidence type="ECO:0000313" key="1">
    <source>
        <dbReference type="EMBL" id="SNX48315.1"/>
    </source>
</evidence>
<organism evidence="1 2">
    <name type="scientific">Vibrio thalassae</name>
    <dbReference type="NCBI Taxonomy" id="1243014"/>
    <lineage>
        <taxon>Bacteria</taxon>
        <taxon>Pseudomonadati</taxon>
        <taxon>Pseudomonadota</taxon>
        <taxon>Gammaproteobacteria</taxon>
        <taxon>Vibrionales</taxon>
        <taxon>Vibrionaceae</taxon>
        <taxon>Vibrio</taxon>
    </lineage>
</organism>
<gene>
    <name evidence="1" type="ORF">VTH8203_01933</name>
</gene>
<sequence>MDLMIVLQISDQIHDNSKPVLVGWKNETWLNK</sequence>